<protein>
    <submittedName>
        <fullName evidence="7">Putative oxidoreductase YdgJ</fullName>
        <ecNumber evidence="7">1.-.-.-</ecNumber>
    </submittedName>
</protein>
<evidence type="ECO:0000259" key="5">
    <source>
        <dbReference type="Pfam" id="PF01408"/>
    </source>
</evidence>
<dbReference type="InterPro" id="IPR055170">
    <property type="entry name" value="GFO_IDH_MocA-like_dom"/>
</dbReference>
<feature type="compositionally biased region" description="Low complexity" evidence="4">
    <location>
        <begin position="42"/>
        <end position="56"/>
    </location>
</feature>
<feature type="domain" description="GFO/IDH/MocA-like oxidoreductase" evidence="6">
    <location>
        <begin position="192"/>
        <end position="312"/>
    </location>
</feature>
<dbReference type="SUPFAM" id="SSF55347">
    <property type="entry name" value="Glyceraldehyde-3-phosphate dehydrogenase-like, C-terminal domain"/>
    <property type="match status" value="1"/>
</dbReference>
<evidence type="ECO:0000259" key="6">
    <source>
        <dbReference type="Pfam" id="PF22725"/>
    </source>
</evidence>
<dbReference type="EMBL" id="UXAU01000013">
    <property type="protein sequence ID" value="VDC21414.1"/>
    <property type="molecule type" value="Genomic_DNA"/>
</dbReference>
<keyword evidence="2 7" id="KW-0560">Oxidoreductase</keyword>
<organism evidence="7 8">
    <name type="scientific">Arthrobacter ulcerisalmonis</name>
    <dbReference type="NCBI Taxonomy" id="2483813"/>
    <lineage>
        <taxon>Bacteria</taxon>
        <taxon>Bacillati</taxon>
        <taxon>Actinomycetota</taxon>
        <taxon>Actinomycetes</taxon>
        <taxon>Micrococcales</taxon>
        <taxon>Micrococcaceae</taxon>
        <taxon>Arthrobacter</taxon>
    </lineage>
</organism>
<dbReference type="Proteomes" id="UP000280861">
    <property type="component" value="Unassembled WGS sequence"/>
</dbReference>
<feature type="domain" description="Gfo/Idh/MocA-like oxidoreductase N-terminal" evidence="5">
    <location>
        <begin position="63"/>
        <end position="184"/>
    </location>
</feature>
<dbReference type="EC" id="1.-.-.-" evidence="7"/>
<dbReference type="SUPFAM" id="SSF51735">
    <property type="entry name" value="NAD(P)-binding Rossmann-fold domains"/>
    <property type="match status" value="1"/>
</dbReference>
<evidence type="ECO:0000256" key="2">
    <source>
        <dbReference type="ARBA" id="ARBA00023002"/>
    </source>
</evidence>
<dbReference type="Pfam" id="PF01408">
    <property type="entry name" value="GFO_IDH_MocA"/>
    <property type="match status" value="1"/>
</dbReference>
<sequence length="406" mass="42798">MFKAESSGKAVSFAVIAPGGFRRWCRSTAPGTVIPMTPSQPAPTAAAAAAEPAPTAAEPSRHIRTAIIGFGLSGRSFHAPLIAADTAYSLDVIATSDAGRRAAASASHPGATIVSDGAEVLALAERLDLVVIGTPPATHFPLAKAALEAGLDVVVDKPFAVSSAEGEELIALAAELGRVLTVFHNRRWDGDFLTVQQLLASKAVGEVYRFESSFERWSPDIAKAWKASATAAEGGGLLFDLGSHLIDQAIQLFGPAQVDHAELRIHRADEKADDDVFLVLRHESGVRSHLSMNALCAQQGPRFRILGSAGGFTKHGIDPQEPYVRAGGSPLDADYGVEASEWAGLLGRDGQLQPLPTQRGNYPEFYRLLAAKILDGGTASPRPLPVDPEDAVAVLKIIERARTLAS</sequence>
<dbReference type="GO" id="GO:0000166">
    <property type="term" value="F:nucleotide binding"/>
    <property type="evidence" value="ECO:0007669"/>
    <property type="project" value="InterPro"/>
</dbReference>
<dbReference type="PANTHER" id="PTHR43708">
    <property type="entry name" value="CONSERVED EXPRESSED OXIDOREDUCTASE (EUROFUNG)"/>
    <property type="match status" value="1"/>
</dbReference>
<dbReference type="Gene3D" id="3.30.360.10">
    <property type="entry name" value="Dihydrodipicolinate Reductase, domain 2"/>
    <property type="match status" value="1"/>
</dbReference>
<dbReference type="PANTHER" id="PTHR43708:SF5">
    <property type="entry name" value="CONSERVED EXPRESSED OXIDOREDUCTASE (EUROFUNG)-RELATED"/>
    <property type="match status" value="1"/>
</dbReference>
<evidence type="ECO:0000256" key="4">
    <source>
        <dbReference type="SAM" id="MobiDB-lite"/>
    </source>
</evidence>
<feature type="region of interest" description="Disordered" evidence="4">
    <location>
        <begin position="32"/>
        <end position="56"/>
    </location>
</feature>
<keyword evidence="3" id="KW-0520">NAD</keyword>
<dbReference type="Gene3D" id="3.40.50.720">
    <property type="entry name" value="NAD(P)-binding Rossmann-like Domain"/>
    <property type="match status" value="1"/>
</dbReference>
<dbReference type="AlphaFoldDB" id="A0A3P5X2F5"/>
<dbReference type="GO" id="GO:0016491">
    <property type="term" value="F:oxidoreductase activity"/>
    <property type="evidence" value="ECO:0007669"/>
    <property type="project" value="UniProtKB-KW"/>
</dbReference>
<dbReference type="InterPro" id="IPR051317">
    <property type="entry name" value="Gfo/Idh/MocA_oxidoreduct"/>
</dbReference>
<reference evidence="7 8" key="1">
    <citation type="submission" date="2018-11" db="EMBL/GenBank/DDBJ databases">
        <authorList>
            <person name="Criscuolo A."/>
        </authorList>
    </citation>
    <scope>NUCLEOTIDE SEQUENCE [LARGE SCALE GENOMIC DNA]</scope>
    <source>
        <strain evidence="7">AT11b</strain>
    </source>
</reference>
<evidence type="ECO:0000256" key="1">
    <source>
        <dbReference type="ARBA" id="ARBA00010928"/>
    </source>
</evidence>
<dbReference type="Pfam" id="PF22725">
    <property type="entry name" value="GFO_IDH_MocA_C3"/>
    <property type="match status" value="1"/>
</dbReference>
<evidence type="ECO:0000313" key="7">
    <source>
        <dbReference type="EMBL" id="VDC21414.1"/>
    </source>
</evidence>
<name>A0A3P5X2F5_9MICC</name>
<accession>A0A3P5X2F5</accession>
<comment type="similarity">
    <text evidence="1">Belongs to the Gfo/Idh/MocA family.</text>
</comment>
<dbReference type="InterPro" id="IPR000683">
    <property type="entry name" value="Gfo/Idh/MocA-like_OxRdtase_N"/>
</dbReference>
<gene>
    <name evidence="7" type="primary">ydgJ_1</name>
    <name evidence="7" type="ORF">PSET11_00776</name>
</gene>
<evidence type="ECO:0000256" key="3">
    <source>
        <dbReference type="ARBA" id="ARBA00023027"/>
    </source>
</evidence>
<keyword evidence="8" id="KW-1185">Reference proteome</keyword>
<evidence type="ECO:0000313" key="8">
    <source>
        <dbReference type="Proteomes" id="UP000280861"/>
    </source>
</evidence>
<dbReference type="InterPro" id="IPR036291">
    <property type="entry name" value="NAD(P)-bd_dom_sf"/>
</dbReference>
<proteinExistence type="inferred from homology"/>